<dbReference type="EMBL" id="JAQRFI010000022">
    <property type="protein sequence ID" value="MDC9589787.1"/>
    <property type="molecule type" value="Genomic_DNA"/>
</dbReference>
<organism evidence="1 2">
    <name type="scientific">Xenorhabdus yunnanensis</name>
    <dbReference type="NCBI Taxonomy" id="3025878"/>
    <lineage>
        <taxon>Bacteria</taxon>
        <taxon>Pseudomonadati</taxon>
        <taxon>Pseudomonadota</taxon>
        <taxon>Gammaproteobacteria</taxon>
        <taxon>Enterobacterales</taxon>
        <taxon>Morganellaceae</taxon>
        <taxon>Xenorhabdus</taxon>
    </lineage>
</organism>
<sequence length="90" mass="10227">MAKFITLPAGQVVNTANIVYITNVMKVQRDVSGNIVTMTLKEIENAPEQHWYAFRVNMIDYHIWVFGQNVTSELSAQNVRNSITTQLITV</sequence>
<keyword evidence="2" id="KW-1185">Reference proteome</keyword>
<protein>
    <submittedName>
        <fullName evidence="1">Uncharacterized protein</fullName>
    </submittedName>
</protein>
<dbReference type="RefSeq" id="WP_273555103.1">
    <property type="nucleotide sequence ID" value="NZ_JAQRFI010000022.1"/>
</dbReference>
<reference evidence="1 2" key="1">
    <citation type="submission" date="2023-02" db="EMBL/GenBank/DDBJ databases">
        <title>Entomopathogenic bacteria.</title>
        <authorList>
            <person name="Machado R.A."/>
        </authorList>
    </citation>
    <scope>NUCLEOTIDE SEQUENCE [LARGE SCALE GENOMIC DNA]</scope>
    <source>
        <strain evidence="1 2">XENO-10</strain>
    </source>
</reference>
<evidence type="ECO:0000313" key="1">
    <source>
        <dbReference type="EMBL" id="MDC9589787.1"/>
    </source>
</evidence>
<proteinExistence type="predicted"/>
<gene>
    <name evidence="1" type="ORF">PSI23_10880</name>
</gene>
<evidence type="ECO:0000313" key="2">
    <source>
        <dbReference type="Proteomes" id="UP001217178"/>
    </source>
</evidence>
<name>A0ABT5LFB1_9GAMM</name>
<accession>A0ABT5LFB1</accession>
<comment type="caution">
    <text evidence="1">The sequence shown here is derived from an EMBL/GenBank/DDBJ whole genome shotgun (WGS) entry which is preliminary data.</text>
</comment>
<dbReference type="Proteomes" id="UP001217178">
    <property type="component" value="Unassembled WGS sequence"/>
</dbReference>